<keyword evidence="4" id="KW-0560">Oxidoreductase</keyword>
<name>A0ABM4U1N3_COFAR</name>
<evidence type="ECO:0000256" key="3">
    <source>
        <dbReference type="ARBA" id="ARBA00022827"/>
    </source>
</evidence>
<evidence type="ECO:0000313" key="6">
    <source>
        <dbReference type="RefSeq" id="XP_071901180.1"/>
    </source>
</evidence>
<gene>
    <name evidence="6" type="primary">LOC140005008</name>
</gene>
<reference evidence="6" key="1">
    <citation type="submission" date="2025-08" db="UniProtKB">
        <authorList>
            <consortium name="RefSeq"/>
        </authorList>
    </citation>
    <scope>IDENTIFICATION</scope>
    <source>
        <tissue evidence="6">Leaves</tissue>
    </source>
</reference>
<dbReference type="RefSeq" id="XP_071901180.1">
    <property type="nucleotide sequence ID" value="XM_072045079.1"/>
</dbReference>
<sequence>MDGNLLGGKSSYFQYFQLDSPGFLPFNTHNSITARLVLALGAQAKLESVPGAAEYALPFSTLEDARMVDEKLRALECQNFGKDSQIRVAVWDVVTLELSQSPQAPPNVLAI</sequence>
<keyword evidence="3" id="KW-0274">FAD</keyword>
<protein>
    <submittedName>
        <fullName evidence="6">Uncharacterized protein isoform X1</fullName>
    </submittedName>
</protein>
<keyword evidence="2" id="KW-0285">Flavoprotein</keyword>
<organism evidence="5 6">
    <name type="scientific">Coffea arabica</name>
    <name type="common">Arabian coffee</name>
    <dbReference type="NCBI Taxonomy" id="13443"/>
    <lineage>
        <taxon>Eukaryota</taxon>
        <taxon>Viridiplantae</taxon>
        <taxon>Streptophyta</taxon>
        <taxon>Embryophyta</taxon>
        <taxon>Tracheophyta</taxon>
        <taxon>Spermatophyta</taxon>
        <taxon>Magnoliopsida</taxon>
        <taxon>eudicotyledons</taxon>
        <taxon>Gunneridae</taxon>
        <taxon>Pentapetalae</taxon>
        <taxon>asterids</taxon>
        <taxon>lamiids</taxon>
        <taxon>Gentianales</taxon>
        <taxon>Rubiaceae</taxon>
        <taxon>Ixoroideae</taxon>
        <taxon>Gardenieae complex</taxon>
        <taxon>Bertiereae - Coffeeae clade</taxon>
        <taxon>Coffeeae</taxon>
        <taxon>Coffea</taxon>
    </lineage>
</organism>
<dbReference type="PANTHER" id="PTHR42913">
    <property type="entry name" value="APOPTOSIS-INDUCING FACTOR 1"/>
    <property type="match status" value="1"/>
</dbReference>
<keyword evidence="5" id="KW-1185">Reference proteome</keyword>
<evidence type="ECO:0000256" key="1">
    <source>
        <dbReference type="ARBA" id="ARBA00001974"/>
    </source>
</evidence>
<dbReference type="PANTHER" id="PTHR42913:SF4">
    <property type="entry name" value="ALTERNATIVE NAD(P)H-UBIQUINONE OXIDOREDUCTASE C1, CHLOROPLASTIC_MITOCHONDRIAL"/>
    <property type="match status" value="1"/>
</dbReference>
<dbReference type="Gene3D" id="3.50.50.100">
    <property type="match status" value="1"/>
</dbReference>
<dbReference type="InterPro" id="IPR051169">
    <property type="entry name" value="NADH-Q_oxidoreductase"/>
</dbReference>
<proteinExistence type="predicted"/>
<evidence type="ECO:0000256" key="4">
    <source>
        <dbReference type="ARBA" id="ARBA00023002"/>
    </source>
</evidence>
<evidence type="ECO:0000313" key="5">
    <source>
        <dbReference type="Proteomes" id="UP001652660"/>
    </source>
</evidence>
<comment type="cofactor">
    <cofactor evidence="1">
        <name>FAD</name>
        <dbReference type="ChEBI" id="CHEBI:57692"/>
    </cofactor>
</comment>
<evidence type="ECO:0000256" key="2">
    <source>
        <dbReference type="ARBA" id="ARBA00022630"/>
    </source>
</evidence>
<accession>A0ABM4U1N3</accession>
<dbReference type="GeneID" id="140005008"/>
<dbReference type="Proteomes" id="UP001652660">
    <property type="component" value="Chromosome 4c"/>
</dbReference>